<dbReference type="EMBL" id="NAJL01000056">
    <property type="protein sequence ID" value="TKA23412.1"/>
    <property type="molecule type" value="Genomic_DNA"/>
</dbReference>
<dbReference type="InterPro" id="IPR021838">
    <property type="entry name" value="DUF3431"/>
</dbReference>
<reference evidence="1 2" key="1">
    <citation type="submission" date="2017-03" db="EMBL/GenBank/DDBJ databases">
        <title>Genomes of endolithic fungi from Antarctica.</title>
        <authorList>
            <person name="Coleine C."/>
            <person name="Masonjones S."/>
            <person name="Stajich J.E."/>
        </authorList>
    </citation>
    <scope>NUCLEOTIDE SEQUENCE [LARGE SCALE GENOMIC DNA]</scope>
    <source>
        <strain evidence="1 2">CCFEE 6315</strain>
    </source>
</reference>
<name>A0A4U0TNQ6_9PEZI</name>
<dbReference type="PANTHER" id="PTHR37490">
    <property type="entry name" value="EXPRESSED PROTEIN"/>
    <property type="match status" value="1"/>
</dbReference>
<dbReference type="Proteomes" id="UP000308549">
    <property type="component" value="Unassembled WGS sequence"/>
</dbReference>
<organism evidence="1 2">
    <name type="scientific">Salinomyces thailandicus</name>
    <dbReference type="NCBI Taxonomy" id="706561"/>
    <lineage>
        <taxon>Eukaryota</taxon>
        <taxon>Fungi</taxon>
        <taxon>Dikarya</taxon>
        <taxon>Ascomycota</taxon>
        <taxon>Pezizomycotina</taxon>
        <taxon>Dothideomycetes</taxon>
        <taxon>Dothideomycetidae</taxon>
        <taxon>Mycosphaerellales</taxon>
        <taxon>Teratosphaeriaceae</taxon>
        <taxon>Salinomyces</taxon>
    </lineage>
</organism>
<proteinExistence type="predicted"/>
<evidence type="ECO:0000313" key="1">
    <source>
        <dbReference type="EMBL" id="TKA23412.1"/>
    </source>
</evidence>
<accession>A0A4U0TNQ6</accession>
<comment type="caution">
    <text evidence="1">The sequence shown here is derived from an EMBL/GenBank/DDBJ whole genome shotgun (WGS) entry which is preliminary data.</text>
</comment>
<dbReference type="PANTHER" id="PTHR37490:SF3">
    <property type="entry name" value="DUF3431 DOMAIN CONTAINING PROTEIN"/>
    <property type="match status" value="1"/>
</dbReference>
<dbReference type="Pfam" id="PF11913">
    <property type="entry name" value="DUF3431"/>
    <property type="match status" value="1"/>
</dbReference>
<protein>
    <submittedName>
        <fullName evidence="1">Uncharacterized protein</fullName>
    </submittedName>
</protein>
<dbReference type="AlphaFoldDB" id="A0A4U0TNQ6"/>
<evidence type="ECO:0000313" key="2">
    <source>
        <dbReference type="Proteomes" id="UP000308549"/>
    </source>
</evidence>
<dbReference type="OrthoDB" id="426718at2759"/>
<gene>
    <name evidence="1" type="ORF">B0A50_07288</name>
</gene>
<sequence length="434" mass="49656">MLRRFFPLIIVGALSTLFIFVVFQSVQWRRLPQAVGLGEFGGPTEEEKANALPDLRTSQPGKEKGVGEVKDGVFREAKVENSSPYPLGETKPPGSNYTKKLVVSRMSSEDTSWIDEELGDMLDNGDLTTAIYTVDDPSAPLHPPKNKGHEVIVYLTYLIDFYDDLADINIFMHAHRFAWHNNELLDTDASLMIRHLSPERVTRQGYMNLRCHWDPGCPAHIHPGTTERDPDKVEEVSVAQAWAQLFPLTPIPSVLAQPCCAQFAVSRARIHETPKQRWVSIRDWILRTHFSDYVSGRVFEYFWQYIFTLSAVHCPSMAACYCDGYGFCFGGAKDLNYYFDLRSEHEEYVEQLRLWREQADLIEAMRQGKSQGGLWDEEARLDVPVAGRDRLLEEWIEQAAEEMEGMRVKAFERGRDPRQRALESGREWVEGAGF</sequence>
<keyword evidence="2" id="KW-1185">Reference proteome</keyword>